<comment type="caution">
    <text evidence="5">Lacks conserved residue(s) required for the propagation of feature annotation.</text>
</comment>
<comment type="pathway">
    <text evidence="5">Metabolic intermediate biosynthesis; chorismate biosynthesis; chorismate from D-erythrose 4-phosphate and phosphoenolpyruvate: step 3/7.</text>
</comment>
<dbReference type="SUPFAM" id="SSF51569">
    <property type="entry name" value="Aldolase"/>
    <property type="match status" value="1"/>
</dbReference>
<evidence type="ECO:0000313" key="7">
    <source>
        <dbReference type="Proteomes" id="UP000214973"/>
    </source>
</evidence>
<dbReference type="Pfam" id="PF01487">
    <property type="entry name" value="DHquinase_I"/>
    <property type="match status" value="1"/>
</dbReference>
<dbReference type="EC" id="4.2.1.10" evidence="5"/>
<dbReference type="GO" id="GO:0046279">
    <property type="term" value="P:3,4-dihydroxybenzoate biosynthetic process"/>
    <property type="evidence" value="ECO:0007669"/>
    <property type="project" value="UniProtKB-ARBA"/>
</dbReference>
<evidence type="ECO:0000256" key="3">
    <source>
        <dbReference type="ARBA" id="ARBA00023239"/>
    </source>
</evidence>
<proteinExistence type="inferred from homology"/>
<feature type="active site" description="Proton donor/acceptor" evidence="5">
    <location>
        <position position="141"/>
    </location>
</feature>
<dbReference type="Gene3D" id="3.20.20.70">
    <property type="entry name" value="Aldolase class I"/>
    <property type="match status" value="1"/>
</dbReference>
<dbReference type="GO" id="GO:0003855">
    <property type="term" value="F:3-dehydroquinate dehydratase activity"/>
    <property type="evidence" value="ECO:0007669"/>
    <property type="project" value="UniProtKB-UniRule"/>
</dbReference>
<dbReference type="GO" id="GO:0008652">
    <property type="term" value="P:amino acid biosynthetic process"/>
    <property type="evidence" value="ECO:0007669"/>
    <property type="project" value="UniProtKB-KW"/>
</dbReference>
<reference evidence="6 7" key="1">
    <citation type="submission" date="2017-06" db="EMBL/GenBank/DDBJ databases">
        <authorList>
            <consortium name="Pathogen Informatics"/>
        </authorList>
    </citation>
    <scope>NUCLEOTIDE SEQUENCE [LARGE SCALE GENOMIC DNA]</scope>
    <source>
        <strain evidence="6 7">NCTC12018</strain>
    </source>
</reference>
<gene>
    <name evidence="5 6" type="primary">aroD</name>
    <name evidence="6" type="ORF">SAMEA44547418_01715</name>
</gene>
<evidence type="ECO:0000256" key="5">
    <source>
        <dbReference type="HAMAP-Rule" id="MF_00214"/>
    </source>
</evidence>
<keyword evidence="5" id="KW-0028">Amino-acid biosynthesis</keyword>
<dbReference type="GO" id="GO:0009423">
    <property type="term" value="P:chorismate biosynthetic process"/>
    <property type="evidence" value="ECO:0007669"/>
    <property type="project" value="UniProtKB-UniRule"/>
</dbReference>
<protein>
    <recommendedName>
        <fullName evidence="5">3-dehydroquinate dehydratase</fullName>
        <shortName evidence="5">3-dehydroquinase</shortName>
        <ecNumber evidence="5">4.2.1.10</ecNumber>
    </recommendedName>
    <alternativeName>
        <fullName evidence="5">Type I DHQase</fullName>
    </alternativeName>
    <alternativeName>
        <fullName evidence="5">Type I dehydroquinase</fullName>
        <shortName evidence="5">DHQ1</shortName>
    </alternativeName>
</protein>
<accession>A0A239ZUH4</accession>
<dbReference type="InterPro" id="IPR050146">
    <property type="entry name" value="Type-I_3-dehydroquinase"/>
</dbReference>
<feature type="binding site" evidence="5">
    <location>
        <begin position="44"/>
        <end position="46"/>
    </location>
    <ligand>
        <name>3-dehydroquinate</name>
        <dbReference type="ChEBI" id="CHEBI:32364"/>
    </ligand>
</feature>
<dbReference type="FunFam" id="3.20.20.70:FF:000047">
    <property type="entry name" value="3-dehydroquinate dehydratase"/>
    <property type="match status" value="1"/>
</dbReference>
<name>A0A239ZUH4_9FIRM</name>
<dbReference type="InterPro" id="IPR001381">
    <property type="entry name" value="DHquinase_I"/>
</dbReference>
<sequence length="264" mass="29004">MVRIGRVVLGERGTKICVPIVGTTMKEILDATALACQAPCHVVELRIDYYERADSIDAIIELLMLVKPQLKGRGLLFTWRTRGEGGERAISAEAYFTMLERLIPTGLVDAIDIEFFLDQDRMLKTIEFAKMHHVTVVMSNHDFSGTPSREVIVNRLLQMKELLADVPKIAVMPHTTGDVLTLLEATAEVKALYPADPIITIAMGPLGAVTRTAGALFGNAMTFASAGKTSAPGQIDVHALKRILDTTDVDGIFDEQQHQRVKVH</sequence>
<keyword evidence="3 5" id="KW-0456">Lyase</keyword>
<evidence type="ECO:0000256" key="1">
    <source>
        <dbReference type="ARBA" id="ARBA00001864"/>
    </source>
</evidence>
<dbReference type="CDD" id="cd00502">
    <property type="entry name" value="DHQase_I"/>
    <property type="match status" value="1"/>
</dbReference>
<feature type="active site" description="Schiff-base intermediate with substrate" evidence="5">
    <location>
        <position position="168"/>
    </location>
</feature>
<feature type="binding site" evidence="5">
    <location>
        <position position="211"/>
    </location>
    <ligand>
        <name>3-dehydroquinate</name>
        <dbReference type="ChEBI" id="CHEBI:32364"/>
    </ligand>
</feature>
<dbReference type="InterPro" id="IPR013785">
    <property type="entry name" value="Aldolase_TIM"/>
</dbReference>
<dbReference type="GO" id="GO:0009073">
    <property type="term" value="P:aromatic amino acid family biosynthetic process"/>
    <property type="evidence" value="ECO:0007669"/>
    <property type="project" value="UniProtKB-KW"/>
</dbReference>
<dbReference type="UniPathway" id="UPA00053">
    <property type="reaction ID" value="UER00086"/>
</dbReference>
<comment type="function">
    <text evidence="5">Involved in the third step of the chorismate pathway, which leads to the biosynthesis of aromatic amino acids. Catalyzes the cis-dehydration of 3-dehydroquinate (DHQ) and introduces the first double bond of the aromatic ring to yield 3-dehydroshikimate.</text>
</comment>
<comment type="similarity">
    <text evidence="5">Belongs to the type-I 3-dehydroquinase family.</text>
</comment>
<dbReference type="AlphaFoldDB" id="A0A239ZUH4"/>
<dbReference type="KEGG" id="vrm:44547418_01715"/>
<organism evidence="6 7">
    <name type="scientific">Veillonella rodentium</name>
    <dbReference type="NCBI Taxonomy" id="248315"/>
    <lineage>
        <taxon>Bacteria</taxon>
        <taxon>Bacillati</taxon>
        <taxon>Bacillota</taxon>
        <taxon>Negativicutes</taxon>
        <taxon>Veillonellales</taxon>
        <taxon>Veillonellaceae</taxon>
        <taxon>Veillonella</taxon>
    </lineage>
</organism>
<feature type="binding site" evidence="5">
    <location>
        <position position="234"/>
    </location>
    <ligand>
        <name>3-dehydroquinate</name>
        <dbReference type="ChEBI" id="CHEBI:32364"/>
    </ligand>
</feature>
<evidence type="ECO:0000256" key="2">
    <source>
        <dbReference type="ARBA" id="ARBA00023141"/>
    </source>
</evidence>
<dbReference type="Proteomes" id="UP000214973">
    <property type="component" value="Chromosome 1"/>
</dbReference>
<keyword evidence="4 5" id="KW-0704">Schiff base</keyword>
<feature type="binding site" evidence="5">
    <location>
        <position position="80"/>
    </location>
    <ligand>
        <name>3-dehydroquinate</name>
        <dbReference type="ChEBI" id="CHEBI:32364"/>
    </ligand>
</feature>
<comment type="catalytic activity">
    <reaction evidence="1 5">
        <text>3-dehydroquinate = 3-dehydroshikimate + H2O</text>
        <dbReference type="Rhea" id="RHEA:21096"/>
        <dbReference type="ChEBI" id="CHEBI:15377"/>
        <dbReference type="ChEBI" id="CHEBI:16630"/>
        <dbReference type="ChEBI" id="CHEBI:32364"/>
        <dbReference type="EC" id="4.2.1.10"/>
    </reaction>
</comment>
<keyword evidence="7" id="KW-1185">Reference proteome</keyword>
<feature type="binding site" evidence="5">
    <location>
        <position position="230"/>
    </location>
    <ligand>
        <name>3-dehydroquinate</name>
        <dbReference type="ChEBI" id="CHEBI:32364"/>
    </ligand>
</feature>
<dbReference type="PANTHER" id="PTHR43699:SF1">
    <property type="entry name" value="3-DEHYDROQUINATE DEHYDRATASE"/>
    <property type="match status" value="1"/>
</dbReference>
<dbReference type="HAMAP" id="MF_00214">
    <property type="entry name" value="AroD"/>
    <property type="match status" value="1"/>
</dbReference>
<evidence type="ECO:0000256" key="4">
    <source>
        <dbReference type="ARBA" id="ARBA00023270"/>
    </source>
</evidence>
<evidence type="ECO:0000313" key="6">
    <source>
        <dbReference type="EMBL" id="SNV74428.1"/>
    </source>
</evidence>
<dbReference type="NCBIfam" id="TIGR01093">
    <property type="entry name" value="aroD"/>
    <property type="match status" value="1"/>
</dbReference>
<comment type="subunit">
    <text evidence="5">Homodimer.</text>
</comment>
<dbReference type="RefSeq" id="WP_095066515.1">
    <property type="nucleotide sequence ID" value="NZ_LT906470.1"/>
</dbReference>
<dbReference type="PANTHER" id="PTHR43699">
    <property type="entry name" value="3-DEHYDROQUINATE DEHYDRATASE"/>
    <property type="match status" value="1"/>
</dbReference>
<keyword evidence="2 5" id="KW-0057">Aromatic amino acid biosynthesis</keyword>
<dbReference type="EMBL" id="LT906470">
    <property type="protein sequence ID" value="SNV74428.1"/>
    <property type="molecule type" value="Genomic_DNA"/>
</dbReference>